<evidence type="ECO:0000259" key="9">
    <source>
        <dbReference type="Pfam" id="PF01035"/>
    </source>
</evidence>
<dbReference type="CDD" id="cd06445">
    <property type="entry name" value="ATase"/>
    <property type="match status" value="1"/>
</dbReference>
<dbReference type="Gene3D" id="1.10.10.10">
    <property type="entry name" value="Winged helix-like DNA-binding domain superfamily/Winged helix DNA-binding domain"/>
    <property type="match status" value="1"/>
</dbReference>
<evidence type="ECO:0000256" key="5">
    <source>
        <dbReference type="ARBA" id="ARBA00022679"/>
    </source>
</evidence>
<dbReference type="AlphaFoldDB" id="A0A4R7JW44"/>
<evidence type="ECO:0000256" key="4">
    <source>
        <dbReference type="ARBA" id="ARBA00022603"/>
    </source>
</evidence>
<dbReference type="InterPro" id="IPR036217">
    <property type="entry name" value="MethylDNA_cys_MeTrfase_DNAb"/>
</dbReference>
<comment type="caution">
    <text evidence="10">The sequence shown here is derived from an EMBL/GenBank/DDBJ whole genome shotgun (WGS) entry which is preliminary data.</text>
</comment>
<evidence type="ECO:0000256" key="7">
    <source>
        <dbReference type="ARBA" id="ARBA00023204"/>
    </source>
</evidence>
<dbReference type="GO" id="GO:0003908">
    <property type="term" value="F:methylated-DNA-[protein]-cysteine S-methyltransferase activity"/>
    <property type="evidence" value="ECO:0007669"/>
    <property type="project" value="UniProtKB-EC"/>
</dbReference>
<dbReference type="EC" id="2.1.1.63" evidence="3"/>
<reference evidence="10 11" key="1">
    <citation type="submission" date="2019-03" db="EMBL/GenBank/DDBJ databases">
        <title>Genomic Encyclopedia of Type Strains, Phase IV (KMG-IV): sequencing the most valuable type-strain genomes for metagenomic binning, comparative biology and taxonomic classification.</title>
        <authorList>
            <person name="Goeker M."/>
        </authorList>
    </citation>
    <scope>NUCLEOTIDE SEQUENCE [LARGE SCALE GENOMIC DNA]</scope>
    <source>
        <strain evidence="10 11">DSM 15505</strain>
    </source>
</reference>
<accession>A0A4R7JW44</accession>
<dbReference type="InterPro" id="IPR014048">
    <property type="entry name" value="MethylDNA_cys_MeTrfase_DNA-bd"/>
</dbReference>
<dbReference type="NCBIfam" id="TIGR00589">
    <property type="entry name" value="ogt"/>
    <property type="match status" value="1"/>
</dbReference>
<name>A0A4R7JW44_9GAMM</name>
<dbReference type="PANTHER" id="PTHR10815:SF13">
    <property type="entry name" value="METHYLATED-DNA--PROTEIN-CYSTEINE METHYLTRANSFERASE"/>
    <property type="match status" value="1"/>
</dbReference>
<organism evidence="10 11">
    <name type="scientific">Halospina denitrificans</name>
    <dbReference type="NCBI Taxonomy" id="332522"/>
    <lineage>
        <taxon>Bacteria</taxon>
        <taxon>Pseudomonadati</taxon>
        <taxon>Pseudomonadota</taxon>
        <taxon>Gammaproteobacteria</taxon>
        <taxon>Halospina</taxon>
    </lineage>
</organism>
<keyword evidence="11" id="KW-1185">Reference proteome</keyword>
<sequence length="182" mass="19727">MNVIWLAKPVESERVEVGTLNSPWGEVLTVWHDDALVRLVFVDDPESRDEELDAVSRLWGEKPAMMEPTDARLEELQALLAEWPEVTGKRIPTLEMIGSDFQQSVWRLLLRLQPGQTVTYGDIAARLGKSGAAQAVGRAVAYNPVSVLVPCHRVLPSGGGTGNYAGGAARKKALLDAEGALA</sequence>
<dbReference type="GO" id="GO:0006281">
    <property type="term" value="P:DNA repair"/>
    <property type="evidence" value="ECO:0007669"/>
    <property type="project" value="UniProtKB-KW"/>
</dbReference>
<dbReference type="Pfam" id="PF01035">
    <property type="entry name" value="DNA_binding_1"/>
    <property type="match status" value="1"/>
</dbReference>
<evidence type="ECO:0000256" key="2">
    <source>
        <dbReference type="ARBA" id="ARBA00008711"/>
    </source>
</evidence>
<dbReference type="EMBL" id="SOAX01000003">
    <property type="protein sequence ID" value="TDT41663.1"/>
    <property type="molecule type" value="Genomic_DNA"/>
</dbReference>
<proteinExistence type="inferred from homology"/>
<dbReference type="OrthoDB" id="9811249at2"/>
<evidence type="ECO:0000313" key="10">
    <source>
        <dbReference type="EMBL" id="TDT41663.1"/>
    </source>
</evidence>
<dbReference type="PROSITE" id="PS00374">
    <property type="entry name" value="MGMT"/>
    <property type="match status" value="1"/>
</dbReference>
<dbReference type="PANTHER" id="PTHR10815">
    <property type="entry name" value="METHYLATED-DNA--PROTEIN-CYSTEINE METHYLTRANSFERASE"/>
    <property type="match status" value="1"/>
</dbReference>
<keyword evidence="4 10" id="KW-0489">Methyltransferase</keyword>
<gene>
    <name evidence="10" type="ORF">DES49_1765</name>
</gene>
<evidence type="ECO:0000256" key="1">
    <source>
        <dbReference type="ARBA" id="ARBA00001286"/>
    </source>
</evidence>
<keyword evidence="6" id="KW-0227">DNA damage</keyword>
<comment type="similarity">
    <text evidence="2">Belongs to the MGMT family.</text>
</comment>
<keyword evidence="7" id="KW-0234">DNA repair</keyword>
<dbReference type="InterPro" id="IPR001497">
    <property type="entry name" value="MethylDNA_cys_MeTrfase_AS"/>
</dbReference>
<evidence type="ECO:0000256" key="3">
    <source>
        <dbReference type="ARBA" id="ARBA00011918"/>
    </source>
</evidence>
<evidence type="ECO:0000313" key="11">
    <source>
        <dbReference type="Proteomes" id="UP000295830"/>
    </source>
</evidence>
<dbReference type="SUPFAM" id="SSF46767">
    <property type="entry name" value="Methylated DNA-protein cysteine methyltransferase, C-terminal domain"/>
    <property type="match status" value="1"/>
</dbReference>
<dbReference type="InterPro" id="IPR036388">
    <property type="entry name" value="WH-like_DNA-bd_sf"/>
</dbReference>
<comment type="catalytic activity">
    <reaction evidence="1">
        <text>a 4-O-methyl-thymidine in DNA + L-cysteinyl-[protein] = a thymidine in DNA + S-methyl-L-cysteinyl-[protein]</text>
        <dbReference type="Rhea" id="RHEA:53428"/>
        <dbReference type="Rhea" id="RHEA-COMP:10131"/>
        <dbReference type="Rhea" id="RHEA-COMP:10132"/>
        <dbReference type="Rhea" id="RHEA-COMP:13555"/>
        <dbReference type="Rhea" id="RHEA-COMP:13556"/>
        <dbReference type="ChEBI" id="CHEBI:29950"/>
        <dbReference type="ChEBI" id="CHEBI:82612"/>
        <dbReference type="ChEBI" id="CHEBI:137386"/>
        <dbReference type="ChEBI" id="CHEBI:137387"/>
        <dbReference type="EC" id="2.1.1.63"/>
    </reaction>
</comment>
<dbReference type="GO" id="GO:0032259">
    <property type="term" value="P:methylation"/>
    <property type="evidence" value="ECO:0007669"/>
    <property type="project" value="UniProtKB-KW"/>
</dbReference>
<protein>
    <recommendedName>
        <fullName evidence="3">methylated-DNA--[protein]-cysteine S-methyltransferase</fullName>
        <ecNumber evidence="3">2.1.1.63</ecNumber>
    </recommendedName>
</protein>
<comment type="catalytic activity">
    <reaction evidence="8">
        <text>a 6-O-methyl-2'-deoxyguanosine in DNA + L-cysteinyl-[protein] = S-methyl-L-cysteinyl-[protein] + a 2'-deoxyguanosine in DNA</text>
        <dbReference type="Rhea" id="RHEA:24000"/>
        <dbReference type="Rhea" id="RHEA-COMP:10131"/>
        <dbReference type="Rhea" id="RHEA-COMP:10132"/>
        <dbReference type="Rhea" id="RHEA-COMP:11367"/>
        <dbReference type="Rhea" id="RHEA-COMP:11368"/>
        <dbReference type="ChEBI" id="CHEBI:29950"/>
        <dbReference type="ChEBI" id="CHEBI:82612"/>
        <dbReference type="ChEBI" id="CHEBI:85445"/>
        <dbReference type="ChEBI" id="CHEBI:85448"/>
        <dbReference type="EC" id="2.1.1.63"/>
    </reaction>
</comment>
<keyword evidence="5 10" id="KW-0808">Transferase</keyword>
<dbReference type="RefSeq" id="WP_133736014.1">
    <property type="nucleotide sequence ID" value="NZ_SOAX01000003.1"/>
</dbReference>
<evidence type="ECO:0000256" key="6">
    <source>
        <dbReference type="ARBA" id="ARBA00022763"/>
    </source>
</evidence>
<dbReference type="FunFam" id="1.10.10.10:FF:000214">
    <property type="entry name" value="Methylated-DNA--protein-cysteine methyltransferase"/>
    <property type="match status" value="1"/>
</dbReference>
<evidence type="ECO:0000256" key="8">
    <source>
        <dbReference type="ARBA" id="ARBA00049348"/>
    </source>
</evidence>
<feature type="domain" description="Methylated-DNA-[protein]-cysteine S-methyltransferase DNA binding" evidence="9">
    <location>
        <begin position="100"/>
        <end position="180"/>
    </location>
</feature>
<dbReference type="Proteomes" id="UP000295830">
    <property type="component" value="Unassembled WGS sequence"/>
</dbReference>